<comment type="caution">
    <text evidence="1">The sequence shown here is derived from an EMBL/GenBank/DDBJ whole genome shotgun (WGS) entry which is preliminary data.</text>
</comment>
<evidence type="ECO:0000313" key="1">
    <source>
        <dbReference type="EMBL" id="EDS15527.1"/>
    </source>
</evidence>
<evidence type="ECO:0000313" key="2">
    <source>
        <dbReference type="Proteomes" id="UP000004713"/>
    </source>
</evidence>
<name>B0NQ12_BACSE</name>
<reference evidence="1 2" key="2">
    <citation type="submission" date="2007-11" db="EMBL/GenBank/DDBJ databases">
        <authorList>
            <person name="Fulton L."/>
            <person name="Clifton S."/>
            <person name="Fulton B."/>
            <person name="Xu J."/>
            <person name="Minx P."/>
            <person name="Pepin K.H."/>
            <person name="Johnson M."/>
            <person name="Thiruvilangam P."/>
            <person name="Bhonagiri V."/>
            <person name="Nash W.E."/>
            <person name="Mardis E.R."/>
            <person name="Wilson R.K."/>
        </authorList>
    </citation>
    <scope>NUCLEOTIDE SEQUENCE [LARGE SCALE GENOMIC DNA]</scope>
    <source>
        <strain evidence="1 2">ATCC 43183</strain>
    </source>
</reference>
<protein>
    <submittedName>
        <fullName evidence="1">Uncharacterized protein</fullName>
    </submittedName>
</protein>
<dbReference type="EMBL" id="ABFZ02000019">
    <property type="protein sequence ID" value="EDS15527.1"/>
    <property type="molecule type" value="Genomic_DNA"/>
</dbReference>
<proteinExistence type="predicted"/>
<dbReference type="Proteomes" id="UP000004713">
    <property type="component" value="Unassembled WGS sequence"/>
</dbReference>
<sequence length="153" mass="16458">MGGVFQIQLRETPYKGGGDGTFGGRLVACEYEAEQLVGRYRIGNALLVCLVEYGTQHAHIGGDGIVAPAFLQQAFFVSFYHSRRHFLEGKGDVAGKIPETVDGAGIQVGCAVAAGASGFFDCALRKSVYGSHNLNFKLDNELDKQAISKKDLR</sequence>
<organism evidence="1 2">
    <name type="scientific">Bacteroides stercoris ATCC 43183</name>
    <dbReference type="NCBI Taxonomy" id="449673"/>
    <lineage>
        <taxon>Bacteria</taxon>
        <taxon>Pseudomonadati</taxon>
        <taxon>Bacteroidota</taxon>
        <taxon>Bacteroidia</taxon>
        <taxon>Bacteroidales</taxon>
        <taxon>Bacteroidaceae</taxon>
        <taxon>Bacteroides</taxon>
    </lineage>
</organism>
<reference evidence="1 2" key="1">
    <citation type="submission" date="2007-11" db="EMBL/GenBank/DDBJ databases">
        <title>Draft genome sequence of Bacteroides stercoris(ATCC 43183).</title>
        <authorList>
            <person name="Sudarsanam P."/>
            <person name="Ley R."/>
            <person name="Guruge J."/>
            <person name="Turnbaugh P.J."/>
            <person name="Mahowald M."/>
            <person name="Liep D."/>
            <person name="Gordon J."/>
        </authorList>
    </citation>
    <scope>NUCLEOTIDE SEQUENCE [LARGE SCALE GENOMIC DNA]</scope>
    <source>
        <strain evidence="1 2">ATCC 43183</strain>
    </source>
</reference>
<dbReference type="AlphaFoldDB" id="B0NQ12"/>
<dbReference type="HOGENOM" id="CLU_1709615_0_0_10"/>
<gene>
    <name evidence="1" type="ORF">BACSTE_02029</name>
</gene>
<accession>B0NQ12</accession>